<dbReference type="NCBIfam" id="TIGR02415">
    <property type="entry name" value="23BDH"/>
    <property type="match status" value="1"/>
</dbReference>
<dbReference type="RefSeq" id="WP_070793015.1">
    <property type="nucleotide sequence ID" value="NZ_MKIR01000024.1"/>
</dbReference>
<evidence type="ECO:0000256" key="5">
    <source>
        <dbReference type="PIRSR" id="PIRSR614007-1"/>
    </source>
</evidence>
<feature type="binding site" evidence="6">
    <location>
        <position position="156"/>
    </location>
    <ligand>
        <name>NAD(+)</name>
        <dbReference type="ChEBI" id="CHEBI:57540"/>
    </ligand>
</feature>
<dbReference type="NCBIfam" id="NF005559">
    <property type="entry name" value="PRK07231.1"/>
    <property type="match status" value="1"/>
</dbReference>
<sequence>MSNRVAVITGSGRGIGKGIAEQLASDGYDIVIADYDLKTAQETAEELKSKGYKAVAVQGDVSNVQAHKDFVKAAVDNFGRLDTYVNNAGICQVQPIAEITKEDLDKIFGINVYGTLFGIQAAHEQFLKQDDGDKIRKIINASSIAGHQAFDILGAYSSTKFAVRALTQASAKEFAKEHITVNSYCPGIVLTPMWDLIDAEMVKLNGGEIGSYLKKYSESISLGRGETPQDVANFVSYLASDKSDYMTGQSVQIDGGIQFI</sequence>
<dbReference type="PANTHER" id="PTHR42760">
    <property type="entry name" value="SHORT-CHAIN DEHYDROGENASES/REDUCTASES FAMILY MEMBER"/>
    <property type="match status" value="1"/>
</dbReference>
<dbReference type="InterPro" id="IPR014007">
    <property type="entry name" value="23BDH"/>
</dbReference>
<dbReference type="AlphaFoldDB" id="A0A1E8GK47"/>
<dbReference type="GO" id="GO:0006633">
    <property type="term" value="P:fatty acid biosynthetic process"/>
    <property type="evidence" value="ECO:0007669"/>
    <property type="project" value="TreeGrafter"/>
</dbReference>
<feature type="binding site" evidence="6">
    <location>
        <position position="87"/>
    </location>
    <ligand>
        <name>NAD(+)</name>
        <dbReference type="ChEBI" id="CHEBI:57540"/>
    </ligand>
</feature>
<dbReference type="GO" id="GO:0008206">
    <property type="term" value="P:bile acid metabolic process"/>
    <property type="evidence" value="ECO:0007669"/>
    <property type="project" value="UniProtKB-ARBA"/>
</dbReference>
<feature type="active site" description="Proton acceptor" evidence="5">
    <location>
        <position position="156"/>
    </location>
</feature>
<dbReference type="GO" id="GO:0019152">
    <property type="term" value="F:acetoin dehydrogenase (NAD+) activity"/>
    <property type="evidence" value="ECO:0007669"/>
    <property type="project" value="InterPro"/>
</dbReference>
<evidence type="ECO:0000256" key="2">
    <source>
        <dbReference type="ARBA" id="ARBA00006484"/>
    </source>
</evidence>
<dbReference type="SUPFAM" id="SSF51735">
    <property type="entry name" value="NAD(P)-binding Rossmann-fold domains"/>
    <property type="match status" value="1"/>
</dbReference>
<dbReference type="InterPro" id="IPR002347">
    <property type="entry name" value="SDR_fam"/>
</dbReference>
<comment type="function">
    <text evidence="1">Catalyzes the irreversible reduction of 2,3-butanediol to (S)-acetoin in the presence of NADH.</text>
</comment>
<dbReference type="InterPro" id="IPR036291">
    <property type="entry name" value="NAD(P)-bd_dom_sf"/>
</dbReference>
<organism evidence="7 8">
    <name type="scientific">Floricoccus tropicus</name>
    <dbReference type="NCBI Taxonomy" id="1859473"/>
    <lineage>
        <taxon>Bacteria</taxon>
        <taxon>Bacillati</taxon>
        <taxon>Bacillota</taxon>
        <taxon>Bacilli</taxon>
        <taxon>Lactobacillales</taxon>
        <taxon>Streptococcaceae</taxon>
        <taxon>Floricoccus</taxon>
    </lineage>
</organism>
<proteinExistence type="inferred from homology"/>
<reference evidence="8" key="1">
    <citation type="submission" date="2016-09" db="EMBL/GenBank/DDBJ databases">
        <title>Draft genome sequence of a novel species of the family Streptococcaceae isolated from flowers.</title>
        <authorList>
            <person name="Chuah L.-O."/>
            <person name="Yap K.-P."/>
            <person name="Thong K.L."/>
            <person name="Liong M.T."/>
            <person name="Ahmad R."/>
            <person name="Rusul G."/>
        </authorList>
    </citation>
    <scope>NUCLEOTIDE SEQUENCE [LARGE SCALE GENOMIC DNA]</scope>
    <source>
        <strain evidence="8">DF1</strain>
    </source>
</reference>
<feature type="binding site" evidence="6">
    <location>
        <position position="160"/>
    </location>
    <ligand>
        <name>NAD(+)</name>
        <dbReference type="ChEBI" id="CHEBI:57540"/>
    </ligand>
</feature>
<evidence type="ECO:0000256" key="3">
    <source>
        <dbReference type="ARBA" id="ARBA00023002"/>
    </source>
</evidence>
<comment type="caution">
    <text evidence="7">The sequence shown here is derived from an EMBL/GenBank/DDBJ whole genome shotgun (WGS) entry which is preliminary data.</text>
</comment>
<protein>
    <submittedName>
        <fullName evidence="7">Diacetyl reductase</fullName>
    </submittedName>
</protein>
<comment type="similarity">
    <text evidence="2">Belongs to the short-chain dehydrogenases/reductases (SDR) family.</text>
</comment>
<dbReference type="OrthoDB" id="9803333at2"/>
<dbReference type="STRING" id="1859473.BG261_06920"/>
<evidence type="ECO:0000313" key="8">
    <source>
        <dbReference type="Proteomes" id="UP000178622"/>
    </source>
</evidence>
<name>A0A1E8GK47_9LACT</name>
<keyword evidence="8" id="KW-1185">Reference proteome</keyword>
<dbReference type="Gene3D" id="3.40.50.720">
    <property type="entry name" value="NAD(P)-binding Rossmann-like Domain"/>
    <property type="match status" value="1"/>
</dbReference>
<evidence type="ECO:0000256" key="4">
    <source>
        <dbReference type="ARBA" id="ARBA00023027"/>
    </source>
</evidence>
<feature type="binding site" evidence="6">
    <location>
        <position position="34"/>
    </location>
    <ligand>
        <name>NAD(+)</name>
        <dbReference type="ChEBI" id="CHEBI:57540"/>
    </ligand>
</feature>
<gene>
    <name evidence="7" type="ORF">BG261_06920</name>
</gene>
<dbReference type="FunFam" id="3.40.50.720:FF:000084">
    <property type="entry name" value="Short-chain dehydrogenase reductase"/>
    <property type="match status" value="1"/>
</dbReference>
<dbReference type="PRINTS" id="PR00081">
    <property type="entry name" value="GDHRDH"/>
</dbReference>
<dbReference type="GO" id="GO:0048038">
    <property type="term" value="F:quinone binding"/>
    <property type="evidence" value="ECO:0007669"/>
    <property type="project" value="TreeGrafter"/>
</dbReference>
<dbReference type="Proteomes" id="UP000178622">
    <property type="component" value="Unassembled WGS sequence"/>
</dbReference>
<feature type="binding site" evidence="6">
    <location>
        <begin position="60"/>
        <end position="61"/>
    </location>
    <ligand>
        <name>NAD(+)</name>
        <dbReference type="ChEBI" id="CHEBI:57540"/>
    </ligand>
</feature>
<dbReference type="Pfam" id="PF13561">
    <property type="entry name" value="adh_short_C2"/>
    <property type="match status" value="1"/>
</dbReference>
<keyword evidence="4 6" id="KW-0520">NAD</keyword>
<dbReference type="GO" id="GO:0045150">
    <property type="term" value="P:acetoin catabolic process"/>
    <property type="evidence" value="ECO:0007669"/>
    <property type="project" value="InterPro"/>
</dbReference>
<evidence type="ECO:0000313" key="7">
    <source>
        <dbReference type="EMBL" id="OFI48622.1"/>
    </source>
</evidence>
<evidence type="ECO:0000256" key="1">
    <source>
        <dbReference type="ARBA" id="ARBA00003200"/>
    </source>
</evidence>
<evidence type="ECO:0000256" key="6">
    <source>
        <dbReference type="PIRSR" id="PIRSR614007-2"/>
    </source>
</evidence>
<dbReference type="EMBL" id="MKIR01000024">
    <property type="protein sequence ID" value="OFI48622.1"/>
    <property type="molecule type" value="Genomic_DNA"/>
</dbReference>
<dbReference type="PRINTS" id="PR00080">
    <property type="entry name" value="SDRFAMILY"/>
</dbReference>
<dbReference type="PANTHER" id="PTHR42760:SF121">
    <property type="entry name" value="3-OXOACYL-(ACYL-CARRIER-PROTEIN) REDUCTASE"/>
    <property type="match status" value="1"/>
</dbReference>
<feature type="binding site" evidence="6">
    <location>
        <begin position="186"/>
        <end position="191"/>
    </location>
    <ligand>
        <name>NAD(+)</name>
        <dbReference type="ChEBI" id="CHEBI:57540"/>
    </ligand>
</feature>
<accession>A0A1E8GK47</accession>
<keyword evidence="3" id="KW-0560">Oxidoreductase</keyword>